<reference evidence="2 3" key="1">
    <citation type="submission" date="2018-03" db="EMBL/GenBank/DDBJ databases">
        <authorList>
            <person name="Keele B.F."/>
        </authorList>
    </citation>
    <scope>NUCLEOTIDE SEQUENCE [LARGE SCALE GENOMIC DNA]</scope>
    <source>
        <strain evidence="2 3">1-11</strain>
    </source>
</reference>
<sequence>MAWTATGGNLKGPKGDPGTDGAKGDAGTSLHVANISVSSNSDVATSVLSPSAPMTVGDLISDNNGSLFTVTSIVNETTVHVSNVISGVSFKGPQGEKGTDGAPGKDGTGVTILGSYDSIEALKVEHATGNAGDAYLIGGHLYVWDTVGSDWKDVGTIQGPKGDKGTDGAPGKDGTNGTNGLGWTYGHGVPTSTGQPVGSLYLDLDTGNVYAFNA</sequence>
<feature type="region of interest" description="Disordered" evidence="1">
    <location>
        <begin position="155"/>
        <end position="187"/>
    </location>
</feature>
<dbReference type="Proteomes" id="UP000241454">
    <property type="component" value="Chromosome"/>
</dbReference>
<dbReference type="EMBL" id="CP028341">
    <property type="protein sequence ID" value="AVT45124.1"/>
    <property type="molecule type" value="Genomic_DNA"/>
</dbReference>
<accession>A0A2R4G2P8</accession>
<evidence type="ECO:0008006" key="4">
    <source>
        <dbReference type="Google" id="ProtNLM"/>
    </source>
</evidence>
<evidence type="ECO:0000313" key="2">
    <source>
        <dbReference type="EMBL" id="AVT45124.1"/>
    </source>
</evidence>
<evidence type="ECO:0000256" key="1">
    <source>
        <dbReference type="SAM" id="MobiDB-lite"/>
    </source>
</evidence>
<proteinExistence type="predicted"/>
<name>A0A2R4G2P8_BIFAD</name>
<dbReference type="AlphaFoldDB" id="A0A2R4G2P8"/>
<gene>
    <name evidence="2" type="ORF">C8077_03830</name>
</gene>
<protein>
    <recommendedName>
        <fullName evidence="4">Tail fiber protein</fullName>
    </recommendedName>
</protein>
<feature type="region of interest" description="Disordered" evidence="1">
    <location>
        <begin position="1"/>
        <end position="27"/>
    </location>
</feature>
<organism evidence="2 3">
    <name type="scientific">Bifidobacterium adolescentis</name>
    <dbReference type="NCBI Taxonomy" id="1680"/>
    <lineage>
        <taxon>Bacteria</taxon>
        <taxon>Bacillati</taxon>
        <taxon>Actinomycetota</taxon>
        <taxon>Actinomycetes</taxon>
        <taxon>Bifidobacteriales</taxon>
        <taxon>Bifidobacteriaceae</taxon>
        <taxon>Bifidobacterium</taxon>
    </lineage>
</organism>
<dbReference type="RefSeq" id="WP_107646148.1">
    <property type="nucleotide sequence ID" value="NZ_CP028341.1"/>
</dbReference>
<evidence type="ECO:0000313" key="3">
    <source>
        <dbReference type="Proteomes" id="UP000241454"/>
    </source>
</evidence>